<protein>
    <submittedName>
        <fullName evidence="1">Uncharacterized protein</fullName>
    </submittedName>
</protein>
<comment type="caution">
    <text evidence="1">The sequence shown here is derived from an EMBL/GenBank/DDBJ whole genome shotgun (WGS) entry which is preliminary data.</text>
</comment>
<dbReference type="AlphaFoldDB" id="A0A5A7MJP5"/>
<proteinExistence type="predicted"/>
<sequence length="160" mass="17736">MTSILGPRGTPMVELGGERAWRQRVLGDVVCSFQWLDLRAAGDETADGDPEPCMVLFPAFRRMETGSYVIPQRNAYAYVDAKGNPTPQFIKTAALAAETMGFTMTDRSSISRMLDIICEGMPDLVDMPLEQPPSLEVKRHRMGIEVTARAYGKDLHSEVL</sequence>
<evidence type="ECO:0000313" key="1">
    <source>
        <dbReference type="EMBL" id="GEQ77933.1"/>
    </source>
</evidence>
<reference evidence="1 2" key="1">
    <citation type="journal article" date="2019" name="Microbiol. Resour. Announc.">
        <title>Draft Genome Sequence of Comamonas testosteroni TA441, a Bacterium That Has a Cryptic Phenol Degradation Gene Cluster.</title>
        <authorList>
            <person name="Arai H."/>
            <person name="Ishii M."/>
        </authorList>
    </citation>
    <scope>NUCLEOTIDE SEQUENCE [LARGE SCALE GENOMIC DNA]</scope>
    <source>
        <strain evidence="1 2">TA441</strain>
    </source>
</reference>
<dbReference type="RefSeq" id="WP_034397343.1">
    <property type="nucleotide sequence ID" value="NZ_BKBW01000021.1"/>
</dbReference>
<accession>A0A5A7MJP5</accession>
<dbReference type="EMBL" id="BKBW01000021">
    <property type="protein sequence ID" value="GEQ77933.1"/>
    <property type="molecule type" value="Genomic_DNA"/>
</dbReference>
<organism evidence="1 2">
    <name type="scientific">Comamonas testosteroni</name>
    <name type="common">Pseudomonas testosteroni</name>
    <dbReference type="NCBI Taxonomy" id="285"/>
    <lineage>
        <taxon>Bacteria</taxon>
        <taxon>Pseudomonadati</taxon>
        <taxon>Pseudomonadota</taxon>
        <taxon>Betaproteobacteria</taxon>
        <taxon>Burkholderiales</taxon>
        <taxon>Comamonadaceae</taxon>
        <taxon>Comamonas</taxon>
    </lineage>
</organism>
<evidence type="ECO:0000313" key="2">
    <source>
        <dbReference type="Proteomes" id="UP000323105"/>
    </source>
</evidence>
<name>A0A5A7MJP5_COMTE</name>
<gene>
    <name evidence="1" type="ORF">CTTA_4938</name>
</gene>
<dbReference type="Proteomes" id="UP000323105">
    <property type="component" value="Unassembled WGS sequence"/>
</dbReference>